<evidence type="ECO:0000256" key="6">
    <source>
        <dbReference type="SAM" id="Phobius"/>
    </source>
</evidence>
<dbReference type="RefSeq" id="XP_016643623.1">
    <property type="nucleotide sequence ID" value="XM_016786647.1"/>
</dbReference>
<evidence type="ECO:0000256" key="3">
    <source>
        <dbReference type="ARBA" id="ARBA00022989"/>
    </source>
</evidence>
<dbReference type="PROSITE" id="PS50850">
    <property type="entry name" value="MFS"/>
    <property type="match status" value="1"/>
</dbReference>
<feature type="transmembrane region" description="Helical" evidence="6">
    <location>
        <begin position="127"/>
        <end position="150"/>
    </location>
</feature>
<feature type="transmembrane region" description="Helical" evidence="6">
    <location>
        <begin position="12"/>
        <end position="36"/>
    </location>
</feature>
<organism evidence="8 9">
    <name type="scientific">Pseudallescheria apiosperma</name>
    <name type="common">Scedosporium apiospermum</name>
    <dbReference type="NCBI Taxonomy" id="563466"/>
    <lineage>
        <taxon>Eukaryota</taxon>
        <taxon>Fungi</taxon>
        <taxon>Dikarya</taxon>
        <taxon>Ascomycota</taxon>
        <taxon>Pezizomycotina</taxon>
        <taxon>Sordariomycetes</taxon>
        <taxon>Hypocreomycetidae</taxon>
        <taxon>Microascales</taxon>
        <taxon>Microascaceae</taxon>
        <taxon>Scedosporium</taxon>
    </lineage>
</organism>
<evidence type="ECO:0000259" key="7">
    <source>
        <dbReference type="PROSITE" id="PS50850"/>
    </source>
</evidence>
<protein>
    <recommendedName>
        <fullName evidence="7">Major facilitator superfamily (MFS) profile domain-containing protein</fullName>
    </recommendedName>
</protein>
<evidence type="ECO:0000256" key="4">
    <source>
        <dbReference type="ARBA" id="ARBA00023136"/>
    </source>
</evidence>
<evidence type="ECO:0000256" key="5">
    <source>
        <dbReference type="SAM" id="MobiDB-lite"/>
    </source>
</evidence>
<comment type="caution">
    <text evidence="8">The sequence shown here is derived from an EMBL/GenBank/DDBJ whole genome shotgun (WGS) entry which is preliminary data.</text>
</comment>
<dbReference type="InterPro" id="IPR020846">
    <property type="entry name" value="MFS_dom"/>
</dbReference>
<proteinExistence type="predicted"/>
<dbReference type="KEGG" id="sapo:SAPIO_CDS3981"/>
<dbReference type="PANTHER" id="PTHR23501">
    <property type="entry name" value="MAJOR FACILITATOR SUPERFAMILY"/>
    <property type="match status" value="1"/>
</dbReference>
<feature type="transmembrane region" description="Helical" evidence="6">
    <location>
        <begin position="245"/>
        <end position="264"/>
    </location>
</feature>
<feature type="domain" description="Major facilitator superfamily (MFS) profile" evidence="7">
    <location>
        <begin position="17"/>
        <end position="543"/>
    </location>
</feature>
<dbReference type="InterPro" id="IPR011701">
    <property type="entry name" value="MFS"/>
</dbReference>
<dbReference type="Gene3D" id="1.20.1250.20">
    <property type="entry name" value="MFS general substrate transporter like domains"/>
    <property type="match status" value="1"/>
</dbReference>
<feature type="transmembrane region" description="Helical" evidence="6">
    <location>
        <begin position="514"/>
        <end position="539"/>
    </location>
</feature>
<comment type="subcellular location">
    <subcellularLocation>
        <location evidence="1">Membrane</location>
        <topology evidence="1">Multi-pass membrane protein</topology>
    </subcellularLocation>
</comment>
<dbReference type="AlphaFoldDB" id="A0A084G912"/>
<feature type="compositionally biased region" description="Basic and acidic residues" evidence="5">
    <location>
        <begin position="624"/>
        <end position="640"/>
    </location>
</feature>
<feature type="transmembrane region" description="Helical" evidence="6">
    <location>
        <begin position="363"/>
        <end position="381"/>
    </location>
</feature>
<keyword evidence="3 6" id="KW-1133">Transmembrane helix</keyword>
<dbReference type="PANTHER" id="PTHR23501:SF39">
    <property type="entry name" value="MULTIDRUG TRANSPORTER, PUTATIVE (AFU_ORTHOLOGUE AFUA_1G05010)-RELATED"/>
    <property type="match status" value="1"/>
</dbReference>
<feature type="transmembrane region" description="Helical" evidence="6">
    <location>
        <begin position="418"/>
        <end position="437"/>
    </location>
</feature>
<gene>
    <name evidence="8" type="ORF">SAPIO_CDS3981</name>
</gene>
<feature type="transmembrane region" description="Helical" evidence="6">
    <location>
        <begin position="191"/>
        <end position="211"/>
    </location>
</feature>
<dbReference type="GeneID" id="27723053"/>
<feature type="transmembrane region" description="Helical" evidence="6">
    <location>
        <begin position="276"/>
        <end position="296"/>
    </location>
</feature>
<dbReference type="EMBL" id="JOWA01000090">
    <property type="protein sequence ID" value="KEZ43824.1"/>
    <property type="molecule type" value="Genomic_DNA"/>
</dbReference>
<keyword evidence="2 6" id="KW-0812">Transmembrane</keyword>
<keyword evidence="9" id="KW-1185">Reference proteome</keyword>
<dbReference type="Gene3D" id="1.20.1720.10">
    <property type="entry name" value="Multidrug resistance protein D"/>
    <property type="match status" value="1"/>
</dbReference>
<dbReference type="GO" id="GO:0022857">
    <property type="term" value="F:transmembrane transporter activity"/>
    <property type="evidence" value="ECO:0007669"/>
    <property type="project" value="InterPro"/>
</dbReference>
<evidence type="ECO:0000313" key="9">
    <source>
        <dbReference type="Proteomes" id="UP000028545"/>
    </source>
</evidence>
<keyword evidence="4 6" id="KW-0472">Membrane</keyword>
<dbReference type="InterPro" id="IPR036259">
    <property type="entry name" value="MFS_trans_sf"/>
</dbReference>
<feature type="transmembrane region" description="Helical" evidence="6">
    <location>
        <begin position="162"/>
        <end position="185"/>
    </location>
</feature>
<feature type="region of interest" description="Disordered" evidence="5">
    <location>
        <begin position="587"/>
        <end position="640"/>
    </location>
</feature>
<dbReference type="SUPFAM" id="SSF103473">
    <property type="entry name" value="MFS general substrate transporter"/>
    <property type="match status" value="1"/>
</dbReference>
<dbReference type="HOGENOM" id="CLU_000960_26_0_1"/>
<evidence type="ECO:0000256" key="1">
    <source>
        <dbReference type="ARBA" id="ARBA00004141"/>
    </source>
</evidence>
<feature type="transmembrane region" description="Helical" evidence="6">
    <location>
        <begin position="326"/>
        <end position="351"/>
    </location>
</feature>
<feature type="transmembrane region" description="Helical" evidence="6">
    <location>
        <begin position="103"/>
        <end position="121"/>
    </location>
</feature>
<sequence>MVLSLIGSAIGAIFNIISLIVNTIFRLIGAGIDFIFKALGLRKPAPKASLDVTIIATALTTIALEFGELEQQNWIVSSFNLTSAAFIPFWGSMADIFGRHSTIQVAMALMLIGSAICTASPTNAFGLLLFGRAIQGIACAGLDVVIRVILADKVSLRESSTNWTIFSFVGGVSFGLGPVVGGYLTQADWRWCFGINLPIATAGIILILIIIRKELLGPQPIPQLSETPETGRRTRFAYRLKTIDYWGQVLFLLGFGLLILALTWAGPIYRWDSPAVLVPLCVGVVTIVAWGVWEFLMAPDRMLGLRWPWKAAMVKWDILTDRNVGLLVYSSFTTGMAMFSVFYFCSIYFILVLGMDPADAGVNLIYFTPGVAAGIYISSLMTRFWPRNTYSPILLGSVCHAVGIGMLAWALYVERKPVIYGIMGLIGAGSGLRFVSVPLHGIGMFPKHIATIVSLIAVANPLGGTIGHTLMSTVFNNVAGVDPSSDLKTDFGSVLKLPEDQRAAVIERIKMGIIWAYVTLVPFMVLCVLAASLLGTVILPKGKGSEEDRSNNIVIHEPYPWALLRGTARSKTWERVEASEMDELTAPRRKVERTREESAYGGRGMYEQEEEMMPPREVYVPGREGQHVGVRDERREGYSL</sequence>
<dbReference type="Pfam" id="PF07690">
    <property type="entry name" value="MFS_1"/>
    <property type="match status" value="1"/>
</dbReference>
<feature type="transmembrane region" description="Helical" evidence="6">
    <location>
        <begin position="393"/>
        <end position="412"/>
    </location>
</feature>
<name>A0A084G912_PSEDA</name>
<dbReference type="OrthoDB" id="6770063at2759"/>
<evidence type="ECO:0000256" key="2">
    <source>
        <dbReference type="ARBA" id="ARBA00022692"/>
    </source>
</evidence>
<feature type="transmembrane region" description="Helical" evidence="6">
    <location>
        <begin position="449"/>
        <end position="471"/>
    </location>
</feature>
<dbReference type="Proteomes" id="UP000028545">
    <property type="component" value="Unassembled WGS sequence"/>
</dbReference>
<accession>A0A084G912</accession>
<dbReference type="OMA" id="INDGHEM"/>
<reference evidence="8 9" key="1">
    <citation type="journal article" date="2014" name="Genome Announc.">
        <title>Draft genome sequence of the pathogenic fungus Scedosporium apiospermum.</title>
        <authorList>
            <person name="Vandeputte P."/>
            <person name="Ghamrawi S."/>
            <person name="Rechenmann M."/>
            <person name="Iltis A."/>
            <person name="Giraud S."/>
            <person name="Fleury M."/>
            <person name="Thornton C."/>
            <person name="Delhaes L."/>
            <person name="Meyer W."/>
            <person name="Papon N."/>
            <person name="Bouchara J.P."/>
        </authorList>
    </citation>
    <scope>NUCLEOTIDE SEQUENCE [LARGE SCALE GENOMIC DNA]</scope>
    <source>
        <strain evidence="8 9">IHEM 14462</strain>
    </source>
</reference>
<dbReference type="GO" id="GO:0005886">
    <property type="term" value="C:plasma membrane"/>
    <property type="evidence" value="ECO:0007669"/>
    <property type="project" value="TreeGrafter"/>
</dbReference>
<dbReference type="VEuPathDB" id="FungiDB:SAPIO_CDS3981"/>
<evidence type="ECO:0000313" key="8">
    <source>
        <dbReference type="EMBL" id="KEZ43824.1"/>
    </source>
</evidence>